<evidence type="ECO:0008006" key="3">
    <source>
        <dbReference type="Google" id="ProtNLM"/>
    </source>
</evidence>
<dbReference type="RefSeq" id="WP_015446666.1">
    <property type="nucleotide sequence ID" value="NC_020541.1"/>
</dbReference>
<sequence>MTDVAHILKVLIVEDDDSKIDEWNDAIAAHNADAGNKGFQVEHVVSKSVPDAKRKLDFHRFDAAVVDLRLQVEEGVTENNSHGNELVRHIIATQPLGVVVHTGQQSEADRDGYGVPQVQIMDKGDGLDQVFKWLAKHMDMFLQLRMVRAAFDRETARVFFQSIWPRWKHWTNGGAENGIALADIVARHVVAHVHDALLSAGGDATHPEESYFVPPLKSRLDTGDLLDRDGKTWIVVSPRCDLANEGKVNTILLAACDDISAKWRDLTDSKKEKECANLIQHARSPKQHFLFPLRDLDSNQRGPWMIQFHDILALPAEQALKELPSLRFASLSPLFVPSLVERFGGYFSRIGTPSFSSD</sequence>
<proteinExistence type="predicted"/>
<keyword evidence="2" id="KW-1185">Reference proteome</keyword>
<protein>
    <recommendedName>
        <fullName evidence="3">Response regulatory domain-containing protein</fullName>
    </recommendedName>
</protein>
<dbReference type="eggNOG" id="COG0784">
    <property type="taxonomic scope" value="Bacteria"/>
</dbReference>
<dbReference type="Proteomes" id="UP000011859">
    <property type="component" value="Chromosome"/>
</dbReference>
<dbReference type="EMBL" id="CP003470">
    <property type="protein sequence ID" value="AGG87592.1"/>
    <property type="molecule type" value="Genomic_DNA"/>
</dbReference>
<dbReference type="KEGG" id="rhd:R2APBS1_0421"/>
<name>M4NCR9_9GAMM</name>
<reference evidence="1 2" key="1">
    <citation type="submission" date="2012-04" db="EMBL/GenBank/DDBJ databases">
        <title>Complete genome of Rhodanobacter sp. 2APBS1.</title>
        <authorList>
            <consortium name="US DOE Joint Genome Institute"/>
            <person name="Huntemann M."/>
            <person name="Wei C.-L."/>
            <person name="Han J."/>
            <person name="Detter J.C."/>
            <person name="Han C."/>
            <person name="Tapia R."/>
            <person name="Munk A.C.C."/>
            <person name="Chen A."/>
            <person name="Krypides N."/>
            <person name="Mavromatis K."/>
            <person name="Markowitz V."/>
            <person name="Szeto E."/>
            <person name="Ivanova N."/>
            <person name="Mikhailova N."/>
            <person name="Ovchinnikova G."/>
            <person name="Pagani I."/>
            <person name="Pati A."/>
            <person name="Goodwin L."/>
            <person name="Peters L."/>
            <person name="Pitluck S."/>
            <person name="Woyke T."/>
            <person name="Prakash O."/>
            <person name="Elkins J."/>
            <person name="Brown S."/>
            <person name="Palumbo A."/>
            <person name="Hemme C."/>
            <person name="Zhou J."/>
            <person name="Watson D."/>
            <person name="Jardine P."/>
            <person name="Kostka J."/>
            <person name="Green S."/>
        </authorList>
    </citation>
    <scope>NUCLEOTIDE SEQUENCE [LARGE SCALE GENOMIC DNA]</scope>
    <source>
        <strain evidence="1 2">2APBS1</strain>
    </source>
</reference>
<dbReference type="HOGENOM" id="CLU_059872_1_0_6"/>
<organism evidence="1 2">
    <name type="scientific">Rhodanobacter denitrificans</name>
    <dbReference type="NCBI Taxonomy" id="666685"/>
    <lineage>
        <taxon>Bacteria</taxon>
        <taxon>Pseudomonadati</taxon>
        <taxon>Pseudomonadota</taxon>
        <taxon>Gammaproteobacteria</taxon>
        <taxon>Lysobacterales</taxon>
        <taxon>Rhodanobacteraceae</taxon>
        <taxon>Rhodanobacter</taxon>
    </lineage>
</organism>
<evidence type="ECO:0000313" key="2">
    <source>
        <dbReference type="Proteomes" id="UP000011859"/>
    </source>
</evidence>
<dbReference type="InterPro" id="IPR011006">
    <property type="entry name" value="CheY-like_superfamily"/>
</dbReference>
<dbReference type="AlphaFoldDB" id="M4NCR9"/>
<evidence type="ECO:0000313" key="1">
    <source>
        <dbReference type="EMBL" id="AGG87592.1"/>
    </source>
</evidence>
<dbReference type="Gene3D" id="3.40.50.2300">
    <property type="match status" value="1"/>
</dbReference>
<dbReference type="OrthoDB" id="8478724at2"/>
<gene>
    <name evidence="1" type="ORF">R2APBS1_0421</name>
</gene>
<accession>M4NCR9</accession>
<dbReference type="SUPFAM" id="SSF52172">
    <property type="entry name" value="CheY-like"/>
    <property type="match status" value="1"/>
</dbReference>
<dbReference type="STRING" id="666685.R2APBS1_0421"/>